<gene>
    <name evidence="10" type="ORF">g.11719</name>
</gene>
<comment type="subcellular location">
    <subcellularLocation>
        <location evidence="1">Chromosome</location>
    </subcellularLocation>
</comment>
<evidence type="ECO:0000256" key="4">
    <source>
        <dbReference type="ARBA" id="ARBA00022618"/>
    </source>
</evidence>
<reference evidence="10" key="1">
    <citation type="submission" date="2015-12" db="EMBL/GenBank/DDBJ databases">
        <title>De novo transcriptome assembly of four potential Pierce s Disease insect vectors from Arizona vineyards.</title>
        <authorList>
            <person name="Tassone E.E."/>
        </authorList>
    </citation>
    <scope>NUCLEOTIDE SEQUENCE</scope>
</reference>
<keyword evidence="6" id="KW-0226">DNA condensation</keyword>
<proteinExistence type="inferred from homology"/>
<dbReference type="GO" id="GO:0007076">
    <property type="term" value="P:mitotic chromosome condensation"/>
    <property type="evidence" value="ECO:0007669"/>
    <property type="project" value="InterPro"/>
</dbReference>
<organism evidence="10">
    <name type="scientific">Clastoptera arizonana</name>
    <name type="common">Arizona spittle bug</name>
    <dbReference type="NCBI Taxonomy" id="38151"/>
    <lineage>
        <taxon>Eukaryota</taxon>
        <taxon>Metazoa</taxon>
        <taxon>Ecdysozoa</taxon>
        <taxon>Arthropoda</taxon>
        <taxon>Hexapoda</taxon>
        <taxon>Insecta</taxon>
        <taxon>Pterygota</taxon>
        <taxon>Neoptera</taxon>
        <taxon>Paraneoptera</taxon>
        <taxon>Hemiptera</taxon>
        <taxon>Auchenorrhyncha</taxon>
        <taxon>Cercopoidea</taxon>
        <taxon>Clastopteridae</taxon>
        <taxon>Clastoptera</taxon>
    </lineage>
</organism>
<keyword evidence="5" id="KW-0498">Mitosis</keyword>
<feature type="compositionally biased region" description="Polar residues" evidence="8">
    <location>
        <begin position="857"/>
        <end position="883"/>
    </location>
</feature>
<dbReference type="InterPro" id="IPR016024">
    <property type="entry name" value="ARM-type_fold"/>
</dbReference>
<comment type="similarity">
    <text evidence="2">Belongs to the CND3 (condensin subunit 3) family.</text>
</comment>
<evidence type="ECO:0000313" key="10">
    <source>
        <dbReference type="EMBL" id="JAS30744.1"/>
    </source>
</evidence>
<dbReference type="GO" id="GO:0005737">
    <property type="term" value="C:cytoplasm"/>
    <property type="evidence" value="ECO:0007669"/>
    <property type="project" value="TreeGrafter"/>
</dbReference>
<dbReference type="GO" id="GO:0000793">
    <property type="term" value="C:condensed chromosome"/>
    <property type="evidence" value="ECO:0007669"/>
    <property type="project" value="TreeGrafter"/>
</dbReference>
<dbReference type="InterPro" id="IPR027165">
    <property type="entry name" value="CND3"/>
</dbReference>
<evidence type="ECO:0000256" key="8">
    <source>
        <dbReference type="SAM" id="MobiDB-lite"/>
    </source>
</evidence>
<dbReference type="InterPro" id="IPR025977">
    <property type="entry name" value="Cnd3_C"/>
</dbReference>
<feature type="compositionally biased region" description="Polar residues" evidence="8">
    <location>
        <begin position="836"/>
        <end position="848"/>
    </location>
</feature>
<keyword evidence="7" id="KW-0131">Cell cycle</keyword>
<dbReference type="InterPro" id="IPR011989">
    <property type="entry name" value="ARM-like"/>
</dbReference>
<feature type="compositionally biased region" description="Low complexity" evidence="8">
    <location>
        <begin position="904"/>
        <end position="922"/>
    </location>
</feature>
<evidence type="ECO:0000256" key="2">
    <source>
        <dbReference type="ARBA" id="ARBA00006533"/>
    </source>
</evidence>
<dbReference type="SUPFAM" id="SSF48371">
    <property type="entry name" value="ARM repeat"/>
    <property type="match status" value="1"/>
</dbReference>
<dbReference type="PANTHER" id="PTHR14418:SF5">
    <property type="entry name" value="CONDENSIN COMPLEX SUBUNIT 3"/>
    <property type="match status" value="1"/>
</dbReference>
<keyword evidence="3" id="KW-0158">Chromosome</keyword>
<evidence type="ECO:0000256" key="1">
    <source>
        <dbReference type="ARBA" id="ARBA00004286"/>
    </source>
</evidence>
<evidence type="ECO:0000256" key="7">
    <source>
        <dbReference type="ARBA" id="ARBA00023306"/>
    </source>
</evidence>
<dbReference type="Pfam" id="PF20168">
    <property type="entry name" value="PDS5"/>
    <property type="match status" value="1"/>
</dbReference>
<dbReference type="Pfam" id="PF12719">
    <property type="entry name" value="Cnd3"/>
    <property type="match status" value="1"/>
</dbReference>
<evidence type="ECO:0000256" key="6">
    <source>
        <dbReference type="ARBA" id="ARBA00023067"/>
    </source>
</evidence>
<feature type="domain" description="Nuclear condensin complex subunit 3 C-terminal" evidence="9">
    <location>
        <begin position="489"/>
        <end position="772"/>
    </location>
</feature>
<dbReference type="PANTHER" id="PTHR14418">
    <property type="entry name" value="CONDENSIN COMPLEX SUBUNIT 3-RELATED"/>
    <property type="match status" value="1"/>
</dbReference>
<feature type="region of interest" description="Disordered" evidence="8">
    <location>
        <begin position="831"/>
        <end position="942"/>
    </location>
</feature>
<dbReference type="Gene3D" id="1.25.10.10">
    <property type="entry name" value="Leucine-rich Repeat Variant"/>
    <property type="match status" value="1"/>
</dbReference>
<feature type="compositionally biased region" description="Polar residues" evidence="8">
    <location>
        <begin position="923"/>
        <end position="935"/>
    </location>
</feature>
<evidence type="ECO:0000259" key="9">
    <source>
        <dbReference type="Pfam" id="PF12719"/>
    </source>
</evidence>
<evidence type="ECO:0000256" key="3">
    <source>
        <dbReference type="ARBA" id="ARBA00022454"/>
    </source>
</evidence>
<dbReference type="EMBL" id="GEDC01006554">
    <property type="protein sequence ID" value="JAS30744.1"/>
    <property type="molecule type" value="Transcribed_RNA"/>
</dbReference>
<accession>A0A1B6DYJ7</accession>
<protein>
    <recommendedName>
        <fullName evidence="9">Nuclear condensin complex subunit 3 C-terminal domain-containing protein</fullName>
    </recommendedName>
</protein>
<keyword evidence="4" id="KW-0132">Cell division</keyword>
<evidence type="ECO:0000256" key="5">
    <source>
        <dbReference type="ARBA" id="ARBA00022776"/>
    </source>
</evidence>
<dbReference type="GO" id="GO:0051301">
    <property type="term" value="P:cell division"/>
    <property type="evidence" value="ECO:0007669"/>
    <property type="project" value="UniProtKB-KW"/>
</dbReference>
<dbReference type="GO" id="GO:0000796">
    <property type="term" value="C:condensin complex"/>
    <property type="evidence" value="ECO:0007669"/>
    <property type="project" value="InterPro"/>
</dbReference>
<dbReference type="AlphaFoldDB" id="A0A1B6DYJ7"/>
<sequence length="942" mass="107218">MSNVKKKVKGKLSGLTVNSAFYDSQYTSKHDSYIIGLKKLYKQIGIESFLPDFIKCLKVAFTYGESGNLVENTLNFAAKFSVSLGIDIDDEICPFLDGILQFLFEIHDSVDPTVRLRVCRFLNRLFESMGHDASVDEDVYEKIGSCMMDRLQDKVAKVRAEAVSALHRLQDPSNPSCRITTVFLYHMKCDPSYEVRCAIVQKIAVNKKTLPFILRRIHDIKDLVRKEAYKVLAKLTVKKLSIRQRQTILKSGLYDKFATVHKFITEKMLPEWLDDYDSNYIDFMQAINAESFTDVTILALKKLFKLQLVIPIASVGIKDNIIPQSMLTPERALYWRVLAEYVKENNNDEEDDTTRIDYELPDLTPFTQYMRQYFFSKNQTEEDNTPSEYVLVQLLHMTKLYDFSDEVGRLSLKDLCLHLFLSSRVGPNTTAVIGEIFSKILPDPNQRLLFTAEAISELREPLLTQNLTFVEKPENNSNEQNDPTDTTIKCLTLLTTVIEAEDIVEMNPTLHSLMENFVLVTIDNNEAKQNKDIQQLAVQALTIFCILDLQLAKEKFFMFCFNIANEIVCVTSLKAVFDLLFCHGLSELNVDEPTGNFLDNNLPNGVRQRPNLITLLVSLLDSKMAVMRNITLQGLCKLIYAKRISNPYLLSRLIILWFNTELEEDAELRQSLSVFFNLFATCCPHAPQMFLECFLYTIKVFLDQDYKNDIERVDVAEVANLMINLSRPSINKNNKKKNVHNLLAIEICIEILKRNEGLEIHHFIKCLLQLELNFQIASDIDIISKLIIDIKKNLGQFRDKTNIKLLNRLEIMLETRPRGLNNSVAPVENTLPESLVESNNSRQSSKVDTISECGEISGSNESFGSTTNVKTVNQILPSGTPESATEERVHETPESTNHPENSDEIVVSESSESENGMSKSRSPSASNQNIVVSETSDSDDDL</sequence>
<name>A0A1B6DYJ7_9HEMI</name>